<sequence length="132" mass="15101">MRKPSRNLNNSSSLTEGDSTIELNISEIPSKMRLNYIPIERPTQSSFVTVEEMVLVDVRSTCWLVQDEERKAVKPVPTAREDDHLGTEQTLKAVCEMKVEERRREAAIARPLAWGLKVARPVAWVLKVFLLR</sequence>
<accession>A0ACB0FLH6</accession>
<gene>
    <name evidence="1" type="ORF">MRATA1EN3_LOCUS24939</name>
</gene>
<proteinExistence type="predicted"/>
<evidence type="ECO:0000313" key="2">
    <source>
        <dbReference type="Proteomes" id="UP001162501"/>
    </source>
</evidence>
<reference evidence="1" key="1">
    <citation type="submission" date="2023-05" db="EMBL/GenBank/DDBJ databases">
        <authorList>
            <consortium name="ELIXIR-Norway"/>
        </authorList>
    </citation>
    <scope>NUCLEOTIDE SEQUENCE</scope>
</reference>
<dbReference type="EMBL" id="OX596093">
    <property type="protein sequence ID" value="CAI9713726.1"/>
    <property type="molecule type" value="Genomic_DNA"/>
</dbReference>
<protein>
    <submittedName>
        <fullName evidence="1">Uncharacterized protein</fullName>
    </submittedName>
</protein>
<dbReference type="Proteomes" id="UP001162501">
    <property type="component" value="Chromosome 9"/>
</dbReference>
<evidence type="ECO:0000313" key="1">
    <source>
        <dbReference type="EMBL" id="CAI9713726.1"/>
    </source>
</evidence>
<name>A0ACB0FLH6_RANTA</name>
<organism evidence="1 2">
    <name type="scientific">Rangifer tarandus platyrhynchus</name>
    <name type="common">Svalbard reindeer</name>
    <dbReference type="NCBI Taxonomy" id="3082113"/>
    <lineage>
        <taxon>Eukaryota</taxon>
        <taxon>Metazoa</taxon>
        <taxon>Chordata</taxon>
        <taxon>Craniata</taxon>
        <taxon>Vertebrata</taxon>
        <taxon>Euteleostomi</taxon>
        <taxon>Mammalia</taxon>
        <taxon>Eutheria</taxon>
        <taxon>Laurasiatheria</taxon>
        <taxon>Artiodactyla</taxon>
        <taxon>Ruminantia</taxon>
        <taxon>Pecora</taxon>
        <taxon>Cervidae</taxon>
        <taxon>Odocoileinae</taxon>
        <taxon>Rangifer</taxon>
    </lineage>
</organism>